<gene>
    <name evidence="1" type="ORF">LSGJ_01243</name>
</gene>
<accession>F7QVS1</accession>
<organism evidence="1 2">
    <name type="scientific">Ligilactobacillus salivarius GJ-24</name>
    <dbReference type="NCBI Taxonomy" id="1041521"/>
    <lineage>
        <taxon>Bacteria</taxon>
        <taxon>Bacillati</taxon>
        <taxon>Bacillota</taxon>
        <taxon>Bacilli</taxon>
        <taxon>Lactobacillales</taxon>
        <taxon>Lactobacillaceae</taxon>
        <taxon>Ligilactobacillus</taxon>
    </lineage>
</organism>
<dbReference type="EMBL" id="AFOI01000004">
    <property type="protein sequence ID" value="EGM50695.1"/>
    <property type="molecule type" value="Genomic_DNA"/>
</dbReference>
<protein>
    <submittedName>
        <fullName evidence="1">Uncharacterized protein</fullName>
    </submittedName>
</protein>
<name>F7QVS1_9LACO</name>
<evidence type="ECO:0000313" key="1">
    <source>
        <dbReference type="EMBL" id="EGM50695.1"/>
    </source>
</evidence>
<evidence type="ECO:0000313" key="2">
    <source>
        <dbReference type="Proteomes" id="UP000003074"/>
    </source>
</evidence>
<dbReference type="PATRIC" id="fig|1041521.3.peg.1249"/>
<proteinExistence type="predicted"/>
<reference evidence="1 2" key="1">
    <citation type="journal article" date="2011" name="J. Bacteriol.">
        <title>Genome Sequence of Lactobacillus salivarius GJ-24, a Probiotic Strain Isolated from Healthy Adult Intestine.</title>
        <authorList>
            <person name="Cho Y.J."/>
            <person name="Choi J.K."/>
            <person name="Kim J.H."/>
            <person name="Lim Y.S."/>
            <person name="Ham J.S."/>
            <person name="Kang D.K."/>
            <person name="Chun J."/>
            <person name="Paik H.D."/>
            <person name="Kim G.B."/>
        </authorList>
    </citation>
    <scope>NUCLEOTIDE SEQUENCE [LARGE SCALE GENOMIC DNA]</scope>
    <source>
        <strain evidence="1 2">GJ-24</strain>
    </source>
</reference>
<comment type="caution">
    <text evidence="1">The sequence shown here is derived from an EMBL/GenBank/DDBJ whole genome shotgun (WGS) entry which is preliminary data.</text>
</comment>
<dbReference type="Proteomes" id="UP000003074">
    <property type="component" value="Unassembled WGS sequence"/>
</dbReference>
<sequence length="42" mass="4922">MLKVYYCINKIENISNKITKIDIYNLLKEKTGEPKKFGSPVF</sequence>
<dbReference type="AlphaFoldDB" id="F7QVS1"/>